<evidence type="ECO:0000313" key="13">
    <source>
        <dbReference type="EMBL" id="HEB73638.1"/>
    </source>
</evidence>
<evidence type="ECO:0000256" key="4">
    <source>
        <dbReference type="ARBA" id="ARBA00022478"/>
    </source>
</evidence>
<comment type="similarity">
    <text evidence="1 11">Belongs to the RNA polymerase subunit omega family.</text>
</comment>
<evidence type="ECO:0000256" key="3">
    <source>
        <dbReference type="ARBA" id="ARBA00013725"/>
    </source>
</evidence>
<keyword evidence="6 11" id="KW-0548">Nucleotidyltransferase</keyword>
<dbReference type="AlphaFoldDB" id="A0A7C1VZJ3"/>
<dbReference type="InterPro" id="IPR036161">
    <property type="entry name" value="RPB6/omega-like_sf"/>
</dbReference>
<dbReference type="InterPro" id="IPR003716">
    <property type="entry name" value="DNA-dir_RNA_pol_omega"/>
</dbReference>
<dbReference type="GO" id="GO:0003677">
    <property type="term" value="F:DNA binding"/>
    <property type="evidence" value="ECO:0007669"/>
    <property type="project" value="UniProtKB-UniRule"/>
</dbReference>
<dbReference type="KEGG" id="daw:HS1_000837"/>
<dbReference type="SUPFAM" id="SSF63562">
    <property type="entry name" value="RPB6/omega subunit-like"/>
    <property type="match status" value="1"/>
</dbReference>
<proteinExistence type="inferred from homology"/>
<dbReference type="EMBL" id="CP013015">
    <property type="protein sequence ID" value="AMM40641.1"/>
    <property type="molecule type" value="Genomic_DNA"/>
</dbReference>
<keyword evidence="5 11" id="KW-0808">Transferase</keyword>
<dbReference type="Gene3D" id="3.90.940.10">
    <property type="match status" value="1"/>
</dbReference>
<evidence type="ECO:0000256" key="2">
    <source>
        <dbReference type="ARBA" id="ARBA00012418"/>
    </source>
</evidence>
<evidence type="ECO:0000256" key="5">
    <source>
        <dbReference type="ARBA" id="ARBA00022679"/>
    </source>
</evidence>
<evidence type="ECO:0000313" key="12">
    <source>
        <dbReference type="EMBL" id="AMM40641.1"/>
    </source>
</evidence>
<dbReference type="RefSeq" id="WP_066061365.1">
    <property type="nucleotide sequence ID" value="NZ_CP013015.1"/>
</dbReference>
<evidence type="ECO:0000256" key="11">
    <source>
        <dbReference type="HAMAP-Rule" id="MF_00366"/>
    </source>
</evidence>
<keyword evidence="15" id="KW-1185">Reference proteome</keyword>
<evidence type="ECO:0000313" key="14">
    <source>
        <dbReference type="EMBL" id="HEC67697.1"/>
    </source>
</evidence>
<dbReference type="InterPro" id="IPR006110">
    <property type="entry name" value="Pol_omega/Rpo6/RPB6"/>
</dbReference>
<dbReference type="EC" id="2.7.7.6" evidence="2 11"/>
<evidence type="ECO:0000256" key="6">
    <source>
        <dbReference type="ARBA" id="ARBA00022695"/>
    </source>
</evidence>
<organism evidence="14">
    <name type="scientific">Desulfofervidus auxilii</name>
    <dbReference type="NCBI Taxonomy" id="1621989"/>
    <lineage>
        <taxon>Bacteria</taxon>
        <taxon>Pseudomonadati</taxon>
        <taxon>Thermodesulfobacteriota</taxon>
        <taxon>Candidatus Desulfofervidia</taxon>
        <taxon>Candidatus Desulfofervidales</taxon>
        <taxon>Candidatus Desulfofervidaceae</taxon>
        <taxon>Candidatus Desulfofervidus</taxon>
    </lineage>
</organism>
<dbReference type="EMBL" id="DRKW01000013">
    <property type="protein sequence ID" value="HEB73638.1"/>
    <property type="molecule type" value="Genomic_DNA"/>
</dbReference>
<keyword evidence="4 11" id="KW-0240">DNA-directed RNA polymerase</keyword>
<evidence type="ECO:0000256" key="8">
    <source>
        <dbReference type="ARBA" id="ARBA00029924"/>
    </source>
</evidence>
<dbReference type="PANTHER" id="PTHR34476">
    <property type="entry name" value="DNA-DIRECTED RNA POLYMERASE SUBUNIT OMEGA"/>
    <property type="match status" value="1"/>
</dbReference>
<dbReference type="Pfam" id="PF01192">
    <property type="entry name" value="RNA_pol_Rpb6"/>
    <property type="match status" value="1"/>
</dbReference>
<dbReference type="HAMAP" id="MF_00366">
    <property type="entry name" value="RNApol_bact_RpoZ"/>
    <property type="match status" value="1"/>
</dbReference>
<dbReference type="Proteomes" id="UP000070560">
    <property type="component" value="Chromosome"/>
</dbReference>
<comment type="catalytic activity">
    <reaction evidence="10 11">
        <text>RNA(n) + a ribonucleoside 5'-triphosphate = RNA(n+1) + diphosphate</text>
        <dbReference type="Rhea" id="RHEA:21248"/>
        <dbReference type="Rhea" id="RHEA-COMP:14527"/>
        <dbReference type="Rhea" id="RHEA-COMP:17342"/>
        <dbReference type="ChEBI" id="CHEBI:33019"/>
        <dbReference type="ChEBI" id="CHEBI:61557"/>
        <dbReference type="ChEBI" id="CHEBI:140395"/>
        <dbReference type="EC" id="2.7.7.6"/>
    </reaction>
</comment>
<protein>
    <recommendedName>
        <fullName evidence="3 11">DNA-directed RNA polymerase subunit omega</fullName>
        <shortName evidence="11">RNAP omega subunit</shortName>
        <ecNumber evidence="2 11">2.7.7.6</ecNumber>
    </recommendedName>
    <alternativeName>
        <fullName evidence="9 11">RNA polymerase omega subunit</fullName>
    </alternativeName>
    <alternativeName>
        <fullName evidence="8 11">Transcriptase subunit omega</fullName>
    </alternativeName>
</protein>
<dbReference type="Proteomes" id="UP000886268">
    <property type="component" value="Unassembled WGS sequence"/>
</dbReference>
<name>A0A7C1VZJ3_DESA2</name>
<evidence type="ECO:0000256" key="9">
    <source>
        <dbReference type="ARBA" id="ARBA00030998"/>
    </source>
</evidence>
<dbReference type="PANTHER" id="PTHR34476:SF1">
    <property type="entry name" value="DNA-DIRECTED RNA POLYMERASE SUBUNIT OMEGA"/>
    <property type="match status" value="1"/>
</dbReference>
<comment type="subunit">
    <text evidence="11">The RNAP catalytic core consists of 2 alpha, 1 beta, 1 beta' and 1 omega subunit. When a sigma factor is associated with the core the holoenzyme is formed, which can initiate transcription.</text>
</comment>
<evidence type="ECO:0000256" key="10">
    <source>
        <dbReference type="ARBA" id="ARBA00048552"/>
    </source>
</evidence>
<comment type="function">
    <text evidence="11">Promotes RNA polymerase assembly. Latches the N- and C-terminal regions of the beta' subunit thereby facilitating its interaction with the beta and alpha subunits.</text>
</comment>
<sequence>MARVTIEDCLKKVNNRFAIVHMAVKRVLQLREGARPLVECDNKEIVVALREIAAGKVKPKTEENGQK</sequence>
<evidence type="ECO:0000256" key="7">
    <source>
        <dbReference type="ARBA" id="ARBA00023163"/>
    </source>
</evidence>
<dbReference type="SMART" id="SM01409">
    <property type="entry name" value="RNA_pol_Rpb6"/>
    <property type="match status" value="1"/>
</dbReference>
<gene>
    <name evidence="11" type="primary">rpoZ</name>
    <name evidence="14" type="ORF">ENI35_02630</name>
    <name evidence="13" type="ORF">ENJ03_00260</name>
    <name evidence="12" type="ORF">HS1_000837</name>
</gene>
<dbReference type="GO" id="GO:0000428">
    <property type="term" value="C:DNA-directed RNA polymerase complex"/>
    <property type="evidence" value="ECO:0007669"/>
    <property type="project" value="UniProtKB-KW"/>
</dbReference>
<evidence type="ECO:0000256" key="1">
    <source>
        <dbReference type="ARBA" id="ARBA00006711"/>
    </source>
</evidence>
<reference evidence="12 15" key="1">
    <citation type="submission" date="2015-10" db="EMBL/GenBank/DDBJ databases">
        <title>Candidatus Desulfofervidus auxilii, a hydrogenotrophic sulfate-reducing bacterium involved in the thermophilic anaerobic oxidation of methane.</title>
        <authorList>
            <person name="Krukenberg V."/>
            <person name="Richter M."/>
            <person name="Wegener G."/>
        </authorList>
    </citation>
    <scope>NUCLEOTIDE SEQUENCE [LARGE SCALE GENOMIC DNA]</scope>
    <source>
        <strain evidence="12 15">HS1</strain>
    </source>
</reference>
<dbReference type="GO" id="GO:0006351">
    <property type="term" value="P:DNA-templated transcription"/>
    <property type="evidence" value="ECO:0007669"/>
    <property type="project" value="UniProtKB-UniRule"/>
</dbReference>
<dbReference type="EMBL" id="DRIH01000085">
    <property type="protein sequence ID" value="HEC67697.1"/>
    <property type="molecule type" value="Genomic_DNA"/>
</dbReference>
<dbReference type="OrthoDB" id="9796300at2"/>
<dbReference type="Proteomes" id="UP000885738">
    <property type="component" value="Unassembled WGS sequence"/>
</dbReference>
<dbReference type="GO" id="GO:0003899">
    <property type="term" value="F:DNA-directed RNA polymerase activity"/>
    <property type="evidence" value="ECO:0007669"/>
    <property type="project" value="UniProtKB-UniRule"/>
</dbReference>
<keyword evidence="7 11" id="KW-0804">Transcription</keyword>
<dbReference type="NCBIfam" id="TIGR00690">
    <property type="entry name" value="rpoZ"/>
    <property type="match status" value="1"/>
</dbReference>
<reference evidence="14" key="2">
    <citation type="journal article" date="2020" name="mSystems">
        <title>Genome- and Community-Level Interaction Insights into Carbon Utilization and Element Cycling Functions of Hydrothermarchaeota in Hydrothermal Sediment.</title>
        <authorList>
            <person name="Zhou Z."/>
            <person name="Liu Y."/>
            <person name="Xu W."/>
            <person name="Pan J."/>
            <person name="Luo Z.H."/>
            <person name="Li M."/>
        </authorList>
    </citation>
    <scope>NUCLEOTIDE SEQUENCE [LARGE SCALE GENOMIC DNA]</scope>
    <source>
        <strain evidence="14">HyVt-389</strain>
        <strain evidence="13">HyVt-45</strain>
    </source>
</reference>
<accession>A0A7C1VZJ3</accession>
<evidence type="ECO:0000313" key="15">
    <source>
        <dbReference type="Proteomes" id="UP000070560"/>
    </source>
</evidence>